<evidence type="ECO:0008006" key="3">
    <source>
        <dbReference type="Google" id="ProtNLM"/>
    </source>
</evidence>
<dbReference type="Pfam" id="PF00404">
    <property type="entry name" value="Dockerin_1"/>
    <property type="match status" value="1"/>
</dbReference>
<reference evidence="1 2" key="1">
    <citation type="submission" date="2017-09" db="EMBL/GenBank/DDBJ databases">
        <title>Depth-based differentiation of microbial function through sediment-hosted aquifers and enrichment of novel symbionts in the deep terrestrial subsurface.</title>
        <authorList>
            <person name="Probst A.J."/>
            <person name="Ladd B."/>
            <person name="Jarett J.K."/>
            <person name="Geller-Mcgrath D.E."/>
            <person name="Sieber C.M."/>
            <person name="Emerson J.B."/>
            <person name="Anantharaman K."/>
            <person name="Thomas B.C."/>
            <person name="Malmstrom R."/>
            <person name="Stieglmeier M."/>
            <person name="Klingl A."/>
            <person name="Woyke T."/>
            <person name="Ryan C.M."/>
            <person name="Banfield J.F."/>
        </authorList>
    </citation>
    <scope>NUCLEOTIDE SEQUENCE [LARGE SCALE GENOMIC DNA]</scope>
    <source>
        <strain evidence="1">CG11_big_fil_rev_8_21_14_0_20_40_12</strain>
    </source>
</reference>
<dbReference type="GO" id="GO:0004553">
    <property type="term" value="F:hydrolase activity, hydrolyzing O-glycosyl compounds"/>
    <property type="evidence" value="ECO:0007669"/>
    <property type="project" value="InterPro"/>
</dbReference>
<gene>
    <name evidence="1" type="ORF">COV89_00290</name>
</gene>
<dbReference type="EMBL" id="PCVI01000006">
    <property type="protein sequence ID" value="PIQ70462.1"/>
    <property type="molecule type" value="Genomic_DNA"/>
</dbReference>
<name>A0A2H0KGU0_9BACT</name>
<dbReference type="InterPro" id="IPR036439">
    <property type="entry name" value="Dockerin_dom_sf"/>
</dbReference>
<dbReference type="InterPro" id="IPR002105">
    <property type="entry name" value="Dockerin_1_rpt"/>
</dbReference>
<evidence type="ECO:0000313" key="2">
    <source>
        <dbReference type="Proteomes" id="UP000231371"/>
    </source>
</evidence>
<protein>
    <recommendedName>
        <fullName evidence="3">Dockerin domain-containing protein</fullName>
    </recommendedName>
</protein>
<dbReference type="AlphaFoldDB" id="A0A2H0KGU0"/>
<dbReference type="GO" id="GO:0030246">
    <property type="term" value="F:carbohydrate binding"/>
    <property type="evidence" value="ECO:0007669"/>
    <property type="project" value="InterPro"/>
</dbReference>
<organism evidence="1 2">
    <name type="scientific">Candidatus Shapirobacteria bacterium CG11_big_fil_rev_8_21_14_0_20_40_12</name>
    <dbReference type="NCBI Taxonomy" id="1974889"/>
    <lineage>
        <taxon>Bacteria</taxon>
        <taxon>Candidatus Shapironibacteriota</taxon>
    </lineage>
</organism>
<dbReference type="Gene3D" id="1.10.1330.10">
    <property type="entry name" value="Dockerin domain"/>
    <property type="match status" value="1"/>
</dbReference>
<proteinExistence type="predicted"/>
<dbReference type="InterPro" id="IPR008965">
    <property type="entry name" value="CBM2/CBM3_carb-bd_dom_sf"/>
</dbReference>
<dbReference type="Proteomes" id="UP000231371">
    <property type="component" value="Unassembled WGS sequence"/>
</dbReference>
<dbReference type="GO" id="GO:0000272">
    <property type="term" value="P:polysaccharide catabolic process"/>
    <property type="evidence" value="ECO:0007669"/>
    <property type="project" value="InterPro"/>
</dbReference>
<sequence>MKKELLKILPLFLLTVVLGLAVAFMPVRKQVGKKAAWAGEVGVNLSPVALVLGVGGEEDITIIISNPQKKKISFADIRFSFDKNILEMKSFAINMSVFSGGETDKLGNDTGSGQIVVYNTTQNLTDSEMITVGVLKIKAKSAGASNLAIIKDQSQVVIENPGSDDLEVMVASSQDGRYVVGGEISPGKVVVKLDPPTAGKGVNQEFDVELKVESGSFKIGFMQLVLNFDSDKLQIVKFIPNPGVFSADGFSDEDQILAAAGGVAKLFALNLGDNLAAGNFTAGKIKLKGTAAGTASLDIGVNQDSYFAGLEATEPKMFYIEAGQNGSYTFTTSRTVPVLNFKIKFQGIDTKRADQKVAVIVKKAAGITKTYTDIPVSADSSGVYLGSVVLADFTAGDKVNVFIKGPKHLAKKFCQNNQTGRCGEDSAGIALSAGENNLDFSKLVLEAGDLPNPNEDNQQDGVVNSVDFSLIESRVGKVDSASLSVADLNLDGIVNWGDAGLLLNTLGTKYEDEY</sequence>
<dbReference type="SUPFAM" id="SSF63446">
    <property type="entry name" value="Type I dockerin domain"/>
    <property type="match status" value="1"/>
</dbReference>
<accession>A0A2H0KGU0</accession>
<evidence type="ECO:0000313" key="1">
    <source>
        <dbReference type="EMBL" id="PIQ70462.1"/>
    </source>
</evidence>
<dbReference type="SUPFAM" id="SSF49384">
    <property type="entry name" value="Carbohydrate-binding domain"/>
    <property type="match status" value="1"/>
</dbReference>
<dbReference type="Gene3D" id="2.60.40.680">
    <property type="match status" value="1"/>
</dbReference>
<comment type="caution">
    <text evidence="1">The sequence shown here is derived from an EMBL/GenBank/DDBJ whole genome shotgun (WGS) entry which is preliminary data.</text>
</comment>